<dbReference type="InterPro" id="IPR039420">
    <property type="entry name" value="WalR-like"/>
</dbReference>
<name>A0AAN0NKW0_9RHOB</name>
<keyword evidence="11" id="KW-1185">Reference proteome</keyword>
<dbReference type="CDD" id="cd00383">
    <property type="entry name" value="trans_reg_C"/>
    <property type="match status" value="1"/>
</dbReference>
<dbReference type="GO" id="GO:0005829">
    <property type="term" value="C:cytosol"/>
    <property type="evidence" value="ECO:0007669"/>
    <property type="project" value="TreeGrafter"/>
</dbReference>
<keyword evidence="2" id="KW-0902">Two-component regulatory system</keyword>
<feature type="domain" description="Response regulatory" evidence="8">
    <location>
        <begin position="46"/>
        <end position="160"/>
    </location>
</feature>
<evidence type="ECO:0000256" key="7">
    <source>
        <dbReference type="PROSITE-ProRule" id="PRU01091"/>
    </source>
</evidence>
<evidence type="ECO:0000256" key="5">
    <source>
        <dbReference type="ARBA" id="ARBA00023163"/>
    </source>
</evidence>
<dbReference type="Proteomes" id="UP001470809">
    <property type="component" value="Chromosome"/>
</dbReference>
<dbReference type="InterPro" id="IPR001789">
    <property type="entry name" value="Sig_transdc_resp-reg_receiver"/>
</dbReference>
<gene>
    <name evidence="10" type="ORF">AABB31_02715</name>
</gene>
<dbReference type="KEGG" id="yrh:AABB31_02715"/>
<keyword evidence="3" id="KW-0805">Transcription regulation</keyword>
<dbReference type="GO" id="GO:0000156">
    <property type="term" value="F:phosphorelay response regulator activity"/>
    <property type="evidence" value="ECO:0007669"/>
    <property type="project" value="TreeGrafter"/>
</dbReference>
<dbReference type="Gene3D" id="6.10.250.690">
    <property type="match status" value="1"/>
</dbReference>
<dbReference type="EMBL" id="CP151767">
    <property type="protein sequence ID" value="WZU67887.1"/>
    <property type="molecule type" value="Genomic_DNA"/>
</dbReference>
<dbReference type="PANTHER" id="PTHR48111">
    <property type="entry name" value="REGULATOR OF RPOS"/>
    <property type="match status" value="1"/>
</dbReference>
<evidence type="ECO:0000256" key="6">
    <source>
        <dbReference type="PROSITE-ProRule" id="PRU00169"/>
    </source>
</evidence>
<evidence type="ECO:0000256" key="1">
    <source>
        <dbReference type="ARBA" id="ARBA00022553"/>
    </source>
</evidence>
<reference evidence="10 11" key="2">
    <citation type="submission" date="2024-08" db="EMBL/GenBank/DDBJ databases">
        <title>Phylogenomic analyses of a clade within the roseobacter group suggest taxonomic reassignments of species of the genera Aestuariivita, Citreicella, Loktanella, Nautella, Pelagibaca, Ruegeria, Thalassobius, Thiobacimonas and Tropicibacter, and the proposal o.</title>
        <authorList>
            <person name="Jeon C.O."/>
        </authorList>
    </citation>
    <scope>NUCLEOTIDE SEQUENCE [LARGE SCALE GENOMIC DNA]</scope>
    <source>
        <strain evidence="10 11">SS1-5</strain>
    </source>
</reference>
<feature type="domain" description="OmpR/PhoB-type" evidence="9">
    <location>
        <begin position="169"/>
        <end position="267"/>
    </location>
</feature>
<dbReference type="Gene3D" id="1.10.10.10">
    <property type="entry name" value="Winged helix-like DNA-binding domain superfamily/Winged helix DNA-binding domain"/>
    <property type="match status" value="1"/>
</dbReference>
<dbReference type="InterPro" id="IPR036388">
    <property type="entry name" value="WH-like_DNA-bd_sf"/>
</dbReference>
<evidence type="ECO:0000313" key="11">
    <source>
        <dbReference type="Proteomes" id="UP001470809"/>
    </source>
</evidence>
<protein>
    <submittedName>
        <fullName evidence="10">Response regulator transcription factor</fullName>
    </submittedName>
</protein>
<dbReference type="InterPro" id="IPR001867">
    <property type="entry name" value="OmpR/PhoB-type_DNA-bd"/>
</dbReference>
<evidence type="ECO:0000313" key="10">
    <source>
        <dbReference type="EMBL" id="WZU67887.1"/>
    </source>
</evidence>
<reference evidence="11" key="1">
    <citation type="submission" date="2024-04" db="EMBL/GenBank/DDBJ databases">
        <title>Phylogenomic analyses of a clade within the roseobacter group suggest taxonomic reassignments of species of the genera Aestuariivita, Citreicella, Loktanella, Nautella, Pelagibaca, Ruegeria, Thalassobius, Thiobacimonas and Tropicibacter, and the proposal o.</title>
        <authorList>
            <person name="Jeon C.O."/>
        </authorList>
    </citation>
    <scope>NUCLEOTIDE SEQUENCE [LARGE SCALE GENOMIC DNA]</scope>
    <source>
        <strain evidence="11">SS1-5</strain>
    </source>
</reference>
<feature type="modified residue" description="4-aspartylphosphate" evidence="6">
    <location>
        <position position="95"/>
    </location>
</feature>
<keyword evidence="1 6" id="KW-0597">Phosphoprotein</keyword>
<proteinExistence type="predicted"/>
<evidence type="ECO:0000256" key="2">
    <source>
        <dbReference type="ARBA" id="ARBA00023012"/>
    </source>
</evidence>
<organism evidence="10 11">
    <name type="scientific">Yoonia rhodophyticola</name>
    <dbReference type="NCBI Taxonomy" id="3137370"/>
    <lineage>
        <taxon>Bacteria</taxon>
        <taxon>Pseudomonadati</taxon>
        <taxon>Pseudomonadota</taxon>
        <taxon>Alphaproteobacteria</taxon>
        <taxon>Rhodobacterales</taxon>
        <taxon>Paracoccaceae</taxon>
        <taxon>Yoonia</taxon>
    </lineage>
</organism>
<evidence type="ECO:0000259" key="8">
    <source>
        <dbReference type="PROSITE" id="PS50110"/>
    </source>
</evidence>
<feature type="DNA-binding region" description="OmpR/PhoB-type" evidence="7">
    <location>
        <begin position="169"/>
        <end position="267"/>
    </location>
</feature>
<dbReference type="Pfam" id="PF00072">
    <property type="entry name" value="Response_reg"/>
    <property type="match status" value="1"/>
</dbReference>
<dbReference type="Pfam" id="PF00486">
    <property type="entry name" value="Trans_reg_C"/>
    <property type="match status" value="1"/>
</dbReference>
<dbReference type="GO" id="GO:0032993">
    <property type="term" value="C:protein-DNA complex"/>
    <property type="evidence" value="ECO:0007669"/>
    <property type="project" value="TreeGrafter"/>
</dbReference>
<dbReference type="FunFam" id="1.10.10.10:FF:000005">
    <property type="entry name" value="Two-component system response regulator"/>
    <property type="match status" value="1"/>
</dbReference>
<dbReference type="AlphaFoldDB" id="A0AAN0NKW0"/>
<dbReference type="InterPro" id="IPR011006">
    <property type="entry name" value="CheY-like_superfamily"/>
</dbReference>
<dbReference type="PROSITE" id="PS50110">
    <property type="entry name" value="RESPONSE_REGULATORY"/>
    <property type="match status" value="1"/>
</dbReference>
<dbReference type="PROSITE" id="PS51755">
    <property type="entry name" value="OMPR_PHOB"/>
    <property type="match status" value="1"/>
</dbReference>
<dbReference type="SUPFAM" id="SSF52172">
    <property type="entry name" value="CheY-like"/>
    <property type="match status" value="1"/>
</dbReference>
<accession>A0AAN0NKW0</accession>
<dbReference type="SUPFAM" id="SSF46894">
    <property type="entry name" value="C-terminal effector domain of the bipartite response regulators"/>
    <property type="match status" value="1"/>
</dbReference>
<evidence type="ECO:0000256" key="4">
    <source>
        <dbReference type="ARBA" id="ARBA00023125"/>
    </source>
</evidence>
<dbReference type="PANTHER" id="PTHR48111:SF76">
    <property type="entry name" value="TWO-COMPONENT RESPONSE REGULATOR"/>
    <property type="match status" value="1"/>
</dbReference>
<dbReference type="GO" id="GO:0006355">
    <property type="term" value="P:regulation of DNA-templated transcription"/>
    <property type="evidence" value="ECO:0007669"/>
    <property type="project" value="InterPro"/>
</dbReference>
<dbReference type="Gene3D" id="3.40.50.2300">
    <property type="match status" value="1"/>
</dbReference>
<keyword evidence="4 7" id="KW-0238">DNA-binding</keyword>
<evidence type="ECO:0000259" key="9">
    <source>
        <dbReference type="PROSITE" id="PS51755"/>
    </source>
</evidence>
<dbReference type="SMART" id="SM00862">
    <property type="entry name" value="Trans_reg_C"/>
    <property type="match status" value="1"/>
</dbReference>
<dbReference type="RefSeq" id="WP_342077181.1">
    <property type="nucleotide sequence ID" value="NZ_CP151767.2"/>
</dbReference>
<evidence type="ECO:0000256" key="3">
    <source>
        <dbReference type="ARBA" id="ARBA00023015"/>
    </source>
</evidence>
<keyword evidence="5" id="KW-0804">Transcription</keyword>
<dbReference type="SMART" id="SM00448">
    <property type="entry name" value="REC"/>
    <property type="match status" value="1"/>
</dbReference>
<dbReference type="GO" id="GO:0000976">
    <property type="term" value="F:transcription cis-regulatory region binding"/>
    <property type="evidence" value="ECO:0007669"/>
    <property type="project" value="TreeGrafter"/>
</dbReference>
<sequence>MMIALISIPATYPVSGPKEKRGTGGKRRFLLAISQPRRLQYGLRMNVLIIEDDAETGQYLLRGLREAGWDPVLHGTPQAGILEVSSRTFDAIILDRMLPGMDGVDALRLIRGAGIMTPVLMLTARTSIEDRVEGLEAGADDYLLKPFALSELLARIKIISRRAPRVAETTELTIGDLCLDRMKRVVDRAGQPLDLSPVEFRLLEYLMAHPGEVVTRMILLEKVWGYRFDPKTSLVQTHMSRLRGKVDKPFEVEMIRTVRGSGYILDA</sequence>
<dbReference type="InterPro" id="IPR016032">
    <property type="entry name" value="Sig_transdc_resp-reg_C-effctor"/>
</dbReference>